<evidence type="ECO:0000256" key="2">
    <source>
        <dbReference type="PROSITE-ProRule" id="PRU00169"/>
    </source>
</evidence>
<feature type="domain" description="Response regulatory" evidence="4">
    <location>
        <begin position="5"/>
        <end position="118"/>
    </location>
</feature>
<name>A0ABU9Y0U6_9SPHN</name>
<dbReference type="RefSeq" id="WP_343887264.1">
    <property type="nucleotide sequence ID" value="NZ_BAAAEH010000002.1"/>
</dbReference>
<evidence type="ECO:0000256" key="1">
    <source>
        <dbReference type="ARBA" id="ARBA00023125"/>
    </source>
</evidence>
<keyword evidence="7" id="KW-1185">Reference proteome</keyword>
<dbReference type="PROSITE" id="PS50110">
    <property type="entry name" value="RESPONSE_REGULATORY"/>
    <property type="match status" value="1"/>
</dbReference>
<dbReference type="InterPro" id="IPR007492">
    <property type="entry name" value="LytTR_DNA-bd_dom"/>
</dbReference>
<dbReference type="InterPro" id="IPR011006">
    <property type="entry name" value="CheY-like_superfamily"/>
</dbReference>
<evidence type="ECO:0000259" key="4">
    <source>
        <dbReference type="PROSITE" id="PS50110"/>
    </source>
</evidence>
<dbReference type="Pfam" id="PF00072">
    <property type="entry name" value="Response_reg"/>
    <property type="match status" value="1"/>
</dbReference>
<protein>
    <submittedName>
        <fullName evidence="6">LytTR family DNA-binding domain-containing protein</fullName>
    </submittedName>
</protein>
<dbReference type="PROSITE" id="PS50930">
    <property type="entry name" value="HTH_LYTTR"/>
    <property type="match status" value="1"/>
</dbReference>
<dbReference type="InterPro" id="IPR039420">
    <property type="entry name" value="WalR-like"/>
</dbReference>
<feature type="region of interest" description="Disordered" evidence="3">
    <location>
        <begin position="122"/>
        <end position="141"/>
    </location>
</feature>
<dbReference type="PANTHER" id="PTHR48111:SF69">
    <property type="entry name" value="RESPONSE REGULATOR RECEIVER"/>
    <property type="match status" value="1"/>
</dbReference>
<evidence type="ECO:0000259" key="5">
    <source>
        <dbReference type="PROSITE" id="PS50930"/>
    </source>
</evidence>
<sequence>MKPLRAILVDDEPLALGRLSRSLEAIEEVAVIGSTTSSSQALRLIGESRPDVVFLDIAMPGLNGFELVERLSAGDLPAIVFVTAFDTHAVKAFGVDAADYLLKPVAPDRLRASLGRARAWLDGRPGRDRTPAPDADAGREAENAAPAIDSLWAHRHREAVRIDIDSVDLIEAEGDYVRLHSADGGGLVRMTLSALEARLDGATFIRIHRSAICRRSAITGLRRKSTGALVATLGNGDEVPVGRKFGGGLRTLLRRMQR</sequence>
<dbReference type="EMBL" id="JBDIME010000004">
    <property type="protein sequence ID" value="MEN2789436.1"/>
    <property type="molecule type" value="Genomic_DNA"/>
</dbReference>
<keyword evidence="1 6" id="KW-0238">DNA-binding</keyword>
<dbReference type="Pfam" id="PF04397">
    <property type="entry name" value="LytTR"/>
    <property type="match status" value="1"/>
</dbReference>
<comment type="caution">
    <text evidence="6">The sequence shown here is derived from an EMBL/GenBank/DDBJ whole genome shotgun (WGS) entry which is preliminary data.</text>
</comment>
<evidence type="ECO:0000256" key="3">
    <source>
        <dbReference type="SAM" id="MobiDB-lite"/>
    </source>
</evidence>
<dbReference type="InterPro" id="IPR001789">
    <property type="entry name" value="Sig_transdc_resp-reg_receiver"/>
</dbReference>
<keyword evidence="2" id="KW-0597">Phosphoprotein</keyword>
<feature type="domain" description="HTH LytTR-type" evidence="5">
    <location>
        <begin position="151"/>
        <end position="255"/>
    </location>
</feature>
<dbReference type="SMART" id="SM00850">
    <property type="entry name" value="LytTR"/>
    <property type="match status" value="1"/>
</dbReference>
<dbReference type="Proteomes" id="UP001419910">
    <property type="component" value="Unassembled WGS sequence"/>
</dbReference>
<dbReference type="SUPFAM" id="SSF52172">
    <property type="entry name" value="CheY-like"/>
    <property type="match status" value="1"/>
</dbReference>
<proteinExistence type="predicted"/>
<accession>A0ABU9Y0U6</accession>
<feature type="modified residue" description="4-aspartylphosphate" evidence="2">
    <location>
        <position position="56"/>
    </location>
</feature>
<gene>
    <name evidence="6" type="ORF">ABC974_07365</name>
</gene>
<evidence type="ECO:0000313" key="7">
    <source>
        <dbReference type="Proteomes" id="UP001419910"/>
    </source>
</evidence>
<dbReference type="PANTHER" id="PTHR48111">
    <property type="entry name" value="REGULATOR OF RPOS"/>
    <property type="match status" value="1"/>
</dbReference>
<dbReference type="Gene3D" id="3.40.50.2300">
    <property type="match status" value="1"/>
</dbReference>
<dbReference type="Gene3D" id="2.40.50.1020">
    <property type="entry name" value="LytTr DNA-binding domain"/>
    <property type="match status" value="1"/>
</dbReference>
<organism evidence="6 7">
    <name type="scientific">Sphingomonas oligophenolica</name>
    <dbReference type="NCBI Taxonomy" id="301154"/>
    <lineage>
        <taxon>Bacteria</taxon>
        <taxon>Pseudomonadati</taxon>
        <taxon>Pseudomonadota</taxon>
        <taxon>Alphaproteobacteria</taxon>
        <taxon>Sphingomonadales</taxon>
        <taxon>Sphingomonadaceae</taxon>
        <taxon>Sphingomonas</taxon>
    </lineage>
</organism>
<evidence type="ECO:0000313" key="6">
    <source>
        <dbReference type="EMBL" id="MEN2789436.1"/>
    </source>
</evidence>
<dbReference type="SMART" id="SM00448">
    <property type="entry name" value="REC"/>
    <property type="match status" value="1"/>
</dbReference>
<dbReference type="GO" id="GO:0003677">
    <property type="term" value="F:DNA binding"/>
    <property type="evidence" value="ECO:0007669"/>
    <property type="project" value="UniProtKB-KW"/>
</dbReference>
<reference evidence="6 7" key="1">
    <citation type="submission" date="2024-05" db="EMBL/GenBank/DDBJ databases">
        <authorList>
            <person name="Liu Q."/>
            <person name="Xin Y.-H."/>
        </authorList>
    </citation>
    <scope>NUCLEOTIDE SEQUENCE [LARGE SCALE GENOMIC DNA]</scope>
    <source>
        <strain evidence="6 7">CGMCC 1.10181</strain>
    </source>
</reference>